<dbReference type="Proteomes" id="UP000236197">
    <property type="component" value="Unassembled WGS sequence"/>
</dbReference>
<gene>
    <name evidence="3" type="ORF">C2L71_11655</name>
</gene>
<name>A0A2K2U949_9ACTN</name>
<proteinExistence type="predicted"/>
<dbReference type="Gene3D" id="1.20.5.340">
    <property type="match status" value="1"/>
</dbReference>
<keyword evidence="4" id="KW-1185">Reference proteome</keyword>
<evidence type="ECO:0000313" key="3">
    <source>
        <dbReference type="EMBL" id="PNV66718.1"/>
    </source>
</evidence>
<organism evidence="3 4">
    <name type="scientific">Enteroscipio rubneri</name>
    <dbReference type="NCBI Taxonomy" id="2070686"/>
    <lineage>
        <taxon>Bacteria</taxon>
        <taxon>Bacillati</taxon>
        <taxon>Actinomycetota</taxon>
        <taxon>Coriobacteriia</taxon>
        <taxon>Eggerthellales</taxon>
        <taxon>Eggerthellaceae</taxon>
        <taxon>Enteroscipio</taxon>
    </lineage>
</organism>
<sequence length="108" mass="12302">MGLDATWALRDLCYLVFGVGSFAGVLYAILSSRRKESGDERERIVRIDANVRETRNDVSEIKSDVRAVDRSLHEVTSRVAVLESNCKKAHDRLDRHSERLDELERGKS</sequence>
<keyword evidence="2" id="KW-0472">Membrane</keyword>
<evidence type="ECO:0000256" key="2">
    <source>
        <dbReference type="SAM" id="Phobius"/>
    </source>
</evidence>
<dbReference type="AlphaFoldDB" id="A0A2K2U949"/>
<evidence type="ECO:0000256" key="1">
    <source>
        <dbReference type="SAM" id="Coils"/>
    </source>
</evidence>
<dbReference type="SUPFAM" id="SSF57997">
    <property type="entry name" value="Tropomyosin"/>
    <property type="match status" value="1"/>
</dbReference>
<evidence type="ECO:0000313" key="4">
    <source>
        <dbReference type="Proteomes" id="UP000236197"/>
    </source>
</evidence>
<protein>
    <recommendedName>
        <fullName evidence="5">DUF2746 domain-containing protein</fullName>
    </recommendedName>
</protein>
<dbReference type="EMBL" id="PPEK01000026">
    <property type="protein sequence ID" value="PNV66718.1"/>
    <property type="molecule type" value="Genomic_DNA"/>
</dbReference>
<feature type="transmembrane region" description="Helical" evidence="2">
    <location>
        <begin position="12"/>
        <end position="30"/>
    </location>
</feature>
<dbReference type="RefSeq" id="WP_103265932.1">
    <property type="nucleotide sequence ID" value="NZ_CABMLE010000026.1"/>
</dbReference>
<keyword evidence="2" id="KW-0812">Transmembrane</keyword>
<accession>A0A2K2U949</accession>
<keyword evidence="2" id="KW-1133">Transmembrane helix</keyword>
<evidence type="ECO:0008006" key="5">
    <source>
        <dbReference type="Google" id="ProtNLM"/>
    </source>
</evidence>
<feature type="coiled-coil region" evidence="1">
    <location>
        <begin position="79"/>
        <end position="106"/>
    </location>
</feature>
<keyword evidence="1" id="KW-0175">Coiled coil</keyword>
<comment type="caution">
    <text evidence="3">The sequence shown here is derived from an EMBL/GenBank/DDBJ whole genome shotgun (WGS) entry which is preliminary data.</text>
</comment>
<reference evidence="4" key="1">
    <citation type="submission" date="2018-01" db="EMBL/GenBank/DDBJ databases">
        <title>Rubneribacter badeniensis gen. nov., sp. nov., and Colonibacter rubneri, gen. nov., sp. nov., WGS of new members of the Eggerthellaceae.</title>
        <authorList>
            <person name="Danylec N."/>
            <person name="Stoll D.A."/>
            <person name="Doetsch A."/>
            <person name="Kulling S.E."/>
            <person name="Huch M."/>
        </authorList>
    </citation>
    <scope>NUCLEOTIDE SEQUENCE [LARGE SCALE GENOMIC DNA]</scope>
    <source>
        <strain evidence="4">ResAG-96</strain>
    </source>
</reference>